<proteinExistence type="predicted"/>
<dbReference type="AlphaFoldDB" id="A0A0F9GEM9"/>
<name>A0A0F9GEM9_9ZZZZ</name>
<dbReference type="InterPro" id="IPR025475">
    <property type="entry name" value="DUF4326"/>
</dbReference>
<sequence>MTTRIVHCKRDKYDVYIGRPSKWGNPFIIGKDGTREEVISKYEDWLLGVIKAPDNTLRPSLSHAKTELKDKILGCWLFVDNNKEKVDGEV</sequence>
<dbReference type="EMBL" id="LAZR01020404">
    <property type="protein sequence ID" value="KKL88996.1"/>
    <property type="molecule type" value="Genomic_DNA"/>
</dbReference>
<comment type="caution">
    <text evidence="2">The sequence shown here is derived from an EMBL/GenBank/DDBJ whole genome shotgun (WGS) entry which is preliminary data.</text>
</comment>
<evidence type="ECO:0000259" key="1">
    <source>
        <dbReference type="Pfam" id="PF14216"/>
    </source>
</evidence>
<accession>A0A0F9GEM9</accession>
<organism evidence="2">
    <name type="scientific">marine sediment metagenome</name>
    <dbReference type="NCBI Taxonomy" id="412755"/>
    <lineage>
        <taxon>unclassified sequences</taxon>
        <taxon>metagenomes</taxon>
        <taxon>ecological metagenomes</taxon>
    </lineage>
</organism>
<protein>
    <recommendedName>
        <fullName evidence="1">DUF4326 domain-containing protein</fullName>
    </recommendedName>
</protein>
<dbReference type="Pfam" id="PF14216">
    <property type="entry name" value="DUF4326"/>
    <property type="match status" value="1"/>
</dbReference>
<evidence type="ECO:0000313" key="2">
    <source>
        <dbReference type="EMBL" id="KKL88996.1"/>
    </source>
</evidence>
<feature type="domain" description="DUF4326" evidence="1">
    <location>
        <begin position="4"/>
        <end position="76"/>
    </location>
</feature>
<reference evidence="2" key="1">
    <citation type="journal article" date="2015" name="Nature">
        <title>Complex archaea that bridge the gap between prokaryotes and eukaryotes.</title>
        <authorList>
            <person name="Spang A."/>
            <person name="Saw J.H."/>
            <person name="Jorgensen S.L."/>
            <person name="Zaremba-Niedzwiedzka K."/>
            <person name="Martijn J."/>
            <person name="Lind A.E."/>
            <person name="van Eijk R."/>
            <person name="Schleper C."/>
            <person name="Guy L."/>
            <person name="Ettema T.J."/>
        </authorList>
    </citation>
    <scope>NUCLEOTIDE SEQUENCE</scope>
</reference>
<gene>
    <name evidence="2" type="ORF">LCGC14_1919120</name>
</gene>